<dbReference type="InterPro" id="IPR052016">
    <property type="entry name" value="Bact_Sigma-Reg"/>
</dbReference>
<dbReference type="GO" id="GO:0016791">
    <property type="term" value="F:phosphatase activity"/>
    <property type="evidence" value="ECO:0007669"/>
    <property type="project" value="TreeGrafter"/>
</dbReference>
<organism evidence="4 5">
    <name type="scientific">Effusibacillus lacus</name>
    <dbReference type="NCBI Taxonomy" id="1348429"/>
    <lineage>
        <taxon>Bacteria</taxon>
        <taxon>Bacillati</taxon>
        <taxon>Bacillota</taxon>
        <taxon>Bacilli</taxon>
        <taxon>Bacillales</taxon>
        <taxon>Alicyclobacillaceae</taxon>
        <taxon>Effusibacillus</taxon>
    </lineage>
</organism>
<dbReference type="GO" id="GO:0000160">
    <property type="term" value="P:phosphorelay signal transduction system"/>
    <property type="evidence" value="ECO:0007669"/>
    <property type="project" value="InterPro"/>
</dbReference>
<sequence length="380" mass="42913">MCILIVDDSEMNRLVLHALLEEEGSQEIVLADSAMEASRLLGLETGEPLIDPSLILMDIMMPGVDGIQACKRIKNQPRYKDTPVIVVTALTDSKYLEEAFAAGAHDYILKPIKKIELLARVKATLSLKEELDKRKKREQEILEELTIARKVQQSVLSLPLNTSDLSIDAAYVPSELLSGDMYYWTRLDQDRYGIAILDIVGHGVSASLISMSVRSLLLDLIGRITEPVAVIEQLNSFMWKMFNCNSSLRIQYFTCLYMVVDMHRKVLEYVNAGHPPGLIIQDKAVYQLDRTAVPVGVRPQIDVKKNLYSFQPPTDILLFTDGLVEEPGRSIKEGIKRLSRIFQENREGNPKEITSGILRDYIQENRKIIDDICLISIKIP</sequence>
<dbReference type="OrthoDB" id="9763484at2"/>
<dbReference type="Pfam" id="PF07228">
    <property type="entry name" value="SpoIIE"/>
    <property type="match status" value="1"/>
</dbReference>
<dbReference type="InterPro" id="IPR036457">
    <property type="entry name" value="PPM-type-like_dom_sf"/>
</dbReference>
<feature type="domain" description="Response regulatory" evidence="3">
    <location>
        <begin position="2"/>
        <end position="125"/>
    </location>
</feature>
<evidence type="ECO:0000313" key="4">
    <source>
        <dbReference type="EMBL" id="GAX90282.1"/>
    </source>
</evidence>
<dbReference type="PANTHER" id="PTHR43156:SF14">
    <property type="entry name" value="PHOSPHOSERINE PHOSPHATASE RSBP"/>
    <property type="match status" value="1"/>
</dbReference>
<evidence type="ECO:0000256" key="1">
    <source>
        <dbReference type="ARBA" id="ARBA00022801"/>
    </source>
</evidence>
<dbReference type="EMBL" id="BDUF01000055">
    <property type="protein sequence ID" value="GAX90282.1"/>
    <property type="molecule type" value="Genomic_DNA"/>
</dbReference>
<dbReference type="InterPro" id="IPR001789">
    <property type="entry name" value="Sig_transdc_resp-reg_receiver"/>
</dbReference>
<keyword evidence="1" id="KW-0378">Hydrolase</keyword>
<comment type="caution">
    <text evidence="4">The sequence shown here is derived from an EMBL/GenBank/DDBJ whole genome shotgun (WGS) entry which is preliminary data.</text>
</comment>
<dbReference type="Pfam" id="PF00072">
    <property type="entry name" value="Response_reg"/>
    <property type="match status" value="1"/>
</dbReference>
<evidence type="ECO:0000259" key="3">
    <source>
        <dbReference type="PROSITE" id="PS50110"/>
    </source>
</evidence>
<dbReference type="InterPro" id="IPR001932">
    <property type="entry name" value="PPM-type_phosphatase-like_dom"/>
</dbReference>
<dbReference type="InterPro" id="IPR011006">
    <property type="entry name" value="CheY-like_superfamily"/>
</dbReference>
<reference evidence="5" key="1">
    <citation type="submission" date="2017-07" db="EMBL/GenBank/DDBJ databases">
        <title>Draft genome sequence of Effusibacillus lacus strain skLN1.</title>
        <authorList>
            <person name="Watanabe M."/>
            <person name="Kojima H."/>
            <person name="Fukui M."/>
        </authorList>
    </citation>
    <scope>NUCLEOTIDE SEQUENCE [LARGE SCALE GENOMIC DNA]</scope>
    <source>
        <strain evidence="5">skLN1</strain>
    </source>
</reference>
<dbReference type="SUPFAM" id="SSF52172">
    <property type="entry name" value="CheY-like"/>
    <property type="match status" value="1"/>
</dbReference>
<dbReference type="AlphaFoldDB" id="A0A292YDK8"/>
<evidence type="ECO:0000256" key="2">
    <source>
        <dbReference type="PROSITE-ProRule" id="PRU00169"/>
    </source>
</evidence>
<keyword evidence="2" id="KW-0597">Phosphoprotein</keyword>
<dbReference type="RefSeq" id="WP_096182004.1">
    <property type="nucleotide sequence ID" value="NZ_BDUF01000055.1"/>
</dbReference>
<proteinExistence type="predicted"/>
<dbReference type="SMART" id="SM00448">
    <property type="entry name" value="REC"/>
    <property type="match status" value="1"/>
</dbReference>
<feature type="modified residue" description="4-aspartylphosphate" evidence="2">
    <location>
        <position position="58"/>
    </location>
</feature>
<accession>A0A292YDK8</accession>
<dbReference type="SMART" id="SM00331">
    <property type="entry name" value="PP2C_SIG"/>
    <property type="match status" value="1"/>
</dbReference>
<keyword evidence="5" id="KW-1185">Reference proteome</keyword>
<dbReference type="SUPFAM" id="SSF81606">
    <property type="entry name" value="PP2C-like"/>
    <property type="match status" value="1"/>
</dbReference>
<dbReference type="Gene3D" id="3.40.50.2300">
    <property type="match status" value="1"/>
</dbReference>
<dbReference type="PROSITE" id="PS50110">
    <property type="entry name" value="RESPONSE_REGULATORY"/>
    <property type="match status" value="1"/>
</dbReference>
<dbReference type="Gene3D" id="3.60.40.10">
    <property type="entry name" value="PPM-type phosphatase domain"/>
    <property type="match status" value="1"/>
</dbReference>
<protein>
    <submittedName>
        <fullName evidence="4">Response regulator</fullName>
    </submittedName>
</protein>
<gene>
    <name evidence="4" type="ORF">EFBL_1908</name>
</gene>
<dbReference type="PANTHER" id="PTHR43156">
    <property type="entry name" value="STAGE II SPORULATION PROTEIN E-RELATED"/>
    <property type="match status" value="1"/>
</dbReference>
<dbReference type="Proteomes" id="UP000217785">
    <property type="component" value="Unassembled WGS sequence"/>
</dbReference>
<evidence type="ECO:0000313" key="5">
    <source>
        <dbReference type="Proteomes" id="UP000217785"/>
    </source>
</evidence>
<name>A0A292YDK8_9BACL</name>